<evidence type="ECO:0008006" key="4">
    <source>
        <dbReference type="Google" id="ProtNLM"/>
    </source>
</evidence>
<feature type="chain" id="PRO_5042003168" description="Secreted protein" evidence="1">
    <location>
        <begin position="27"/>
        <end position="118"/>
    </location>
</feature>
<comment type="caution">
    <text evidence="2">The sequence shown here is derived from an EMBL/GenBank/DDBJ whole genome shotgun (WGS) entry which is preliminary data.</text>
</comment>
<name>A0AAD6L6B8_9ROSI</name>
<organism evidence="2 3">
    <name type="scientific">Populus alba x Populus x berolinensis</name>
    <dbReference type="NCBI Taxonomy" id="444605"/>
    <lineage>
        <taxon>Eukaryota</taxon>
        <taxon>Viridiplantae</taxon>
        <taxon>Streptophyta</taxon>
        <taxon>Embryophyta</taxon>
        <taxon>Tracheophyta</taxon>
        <taxon>Spermatophyta</taxon>
        <taxon>Magnoliopsida</taxon>
        <taxon>eudicotyledons</taxon>
        <taxon>Gunneridae</taxon>
        <taxon>Pentapetalae</taxon>
        <taxon>rosids</taxon>
        <taxon>fabids</taxon>
        <taxon>Malpighiales</taxon>
        <taxon>Salicaceae</taxon>
        <taxon>Saliceae</taxon>
        <taxon>Populus</taxon>
    </lineage>
</organism>
<proteinExistence type="predicted"/>
<dbReference type="AlphaFoldDB" id="A0AAD6L6B8"/>
<gene>
    <name evidence="2" type="ORF">NC653_040540</name>
</gene>
<reference evidence="2" key="1">
    <citation type="journal article" date="2023" name="Mol. Ecol. Resour.">
        <title>Chromosome-level genome assembly of a triploid poplar Populus alba 'Berolinensis'.</title>
        <authorList>
            <person name="Chen S."/>
            <person name="Yu Y."/>
            <person name="Wang X."/>
            <person name="Wang S."/>
            <person name="Zhang T."/>
            <person name="Zhou Y."/>
            <person name="He R."/>
            <person name="Meng N."/>
            <person name="Wang Y."/>
            <person name="Liu W."/>
            <person name="Liu Z."/>
            <person name="Liu J."/>
            <person name="Guo Q."/>
            <person name="Huang H."/>
            <person name="Sederoff R.R."/>
            <person name="Wang G."/>
            <person name="Qu G."/>
            <person name="Chen S."/>
        </authorList>
    </citation>
    <scope>NUCLEOTIDE SEQUENCE</scope>
    <source>
        <strain evidence="2">SC-2020</strain>
    </source>
</reference>
<evidence type="ECO:0000313" key="3">
    <source>
        <dbReference type="Proteomes" id="UP001164929"/>
    </source>
</evidence>
<keyword evidence="1" id="KW-0732">Signal</keyword>
<dbReference type="Proteomes" id="UP001164929">
    <property type="component" value="Chromosome 19"/>
</dbReference>
<accession>A0AAD6L6B8</accession>
<feature type="signal peptide" evidence="1">
    <location>
        <begin position="1"/>
        <end position="26"/>
    </location>
</feature>
<dbReference type="EMBL" id="JAQIZT010000019">
    <property type="protein sequence ID" value="KAJ6951186.1"/>
    <property type="molecule type" value="Genomic_DNA"/>
</dbReference>
<evidence type="ECO:0000313" key="2">
    <source>
        <dbReference type="EMBL" id="KAJ6951186.1"/>
    </source>
</evidence>
<keyword evidence="3" id="KW-1185">Reference proteome</keyword>
<protein>
    <recommendedName>
        <fullName evidence="4">Secreted protein</fullName>
    </recommendedName>
</protein>
<evidence type="ECO:0000256" key="1">
    <source>
        <dbReference type="SAM" id="SignalP"/>
    </source>
</evidence>
<sequence length="118" mass="13504">MAEIMTVTGLSLTMLLSGTCSPGCLFQDSLNLVPSDEQYFFLVQLRSSKLRVYVVDVLRMECVKAYQMQQEMVSNSLVFCVDRGKPRIRKKVLNRSLTFEHARKLRPCRPKSWGRIGA</sequence>